<dbReference type="AlphaFoldDB" id="A0A4R6RS37"/>
<dbReference type="Proteomes" id="UP000295601">
    <property type="component" value="Unassembled WGS sequence"/>
</dbReference>
<evidence type="ECO:0000313" key="2">
    <source>
        <dbReference type="EMBL" id="TDP89534.1"/>
    </source>
</evidence>
<accession>A0A4R6RS37</accession>
<protein>
    <submittedName>
        <fullName evidence="2">Uncharacterized protein</fullName>
    </submittedName>
</protein>
<comment type="caution">
    <text evidence="2">The sequence shown here is derived from an EMBL/GenBank/DDBJ whole genome shotgun (WGS) entry which is preliminary data.</text>
</comment>
<reference evidence="2 3" key="1">
    <citation type="submission" date="2019-03" db="EMBL/GenBank/DDBJ databases">
        <title>Genomic analyses of the natural microbiome of Caenorhabditis elegans.</title>
        <authorList>
            <person name="Samuel B."/>
        </authorList>
    </citation>
    <scope>NUCLEOTIDE SEQUENCE [LARGE SCALE GENOMIC DNA]</scope>
    <source>
        <strain evidence="2 3">JUb18</strain>
    </source>
</reference>
<dbReference type="EMBL" id="SNYA01000009">
    <property type="protein sequence ID" value="TDP89534.1"/>
    <property type="molecule type" value="Genomic_DNA"/>
</dbReference>
<name>A0A4R6RS37_9MICO</name>
<gene>
    <name evidence="2" type="ORF">EDF62_3265</name>
</gene>
<sequence length="198" mass="21418">MSGWNDQFSRSEELEEIEESSTEASSHLPGYDDPEEADTSVEPVESEPDPKKPKSAIRKRSSGAITRAQVQRVLDLRADLETADTDLVSLLAHVAKSEKTADDLTIALITQTATDDVLGELAILIEAADENPFRLSAQLTGMDRPSRNRIHALLTELSGSSTPLPRDEINAAVELAGLISGLSADQRSLISRAQDIRG</sequence>
<feature type="compositionally biased region" description="Acidic residues" evidence="1">
    <location>
        <begin position="32"/>
        <end position="47"/>
    </location>
</feature>
<proteinExistence type="predicted"/>
<evidence type="ECO:0000313" key="3">
    <source>
        <dbReference type="Proteomes" id="UP000295601"/>
    </source>
</evidence>
<dbReference type="RefSeq" id="WP_133617785.1">
    <property type="nucleotide sequence ID" value="NZ_SNYA01000009.1"/>
</dbReference>
<feature type="region of interest" description="Disordered" evidence="1">
    <location>
        <begin position="1"/>
        <end position="63"/>
    </location>
</feature>
<organism evidence="2 3">
    <name type="scientific">Leucobacter luti</name>
    <dbReference type="NCBI Taxonomy" id="340320"/>
    <lineage>
        <taxon>Bacteria</taxon>
        <taxon>Bacillati</taxon>
        <taxon>Actinomycetota</taxon>
        <taxon>Actinomycetes</taxon>
        <taxon>Micrococcales</taxon>
        <taxon>Microbacteriaceae</taxon>
        <taxon>Leucobacter</taxon>
    </lineage>
</organism>
<evidence type="ECO:0000256" key="1">
    <source>
        <dbReference type="SAM" id="MobiDB-lite"/>
    </source>
</evidence>
<keyword evidence="3" id="KW-1185">Reference proteome</keyword>